<name>A0ACD3B7Q3_9AGAR</name>
<keyword evidence="2" id="KW-1185">Reference proteome</keyword>
<organism evidence="1 2">
    <name type="scientific">Pluteus cervinus</name>
    <dbReference type="NCBI Taxonomy" id="181527"/>
    <lineage>
        <taxon>Eukaryota</taxon>
        <taxon>Fungi</taxon>
        <taxon>Dikarya</taxon>
        <taxon>Basidiomycota</taxon>
        <taxon>Agaricomycotina</taxon>
        <taxon>Agaricomycetes</taxon>
        <taxon>Agaricomycetidae</taxon>
        <taxon>Agaricales</taxon>
        <taxon>Pluteineae</taxon>
        <taxon>Pluteaceae</taxon>
        <taxon>Pluteus</taxon>
    </lineage>
</organism>
<evidence type="ECO:0000313" key="2">
    <source>
        <dbReference type="Proteomes" id="UP000308600"/>
    </source>
</evidence>
<proteinExistence type="predicted"/>
<protein>
    <submittedName>
        <fullName evidence="1">Uncharacterized protein</fullName>
    </submittedName>
</protein>
<dbReference type="EMBL" id="ML208272">
    <property type="protein sequence ID" value="TFK73875.1"/>
    <property type="molecule type" value="Genomic_DNA"/>
</dbReference>
<evidence type="ECO:0000313" key="1">
    <source>
        <dbReference type="EMBL" id="TFK73875.1"/>
    </source>
</evidence>
<sequence>MECKPSSSMRTSQQTFSTDDHSDRANQNGEEILPRLPPEIEYEIFTLALKLQRKDCTRLMCVAKRVEEWLAPLIYNVLSFTSVLGKRQTLSTFERYGHHVQQILIICHIPITESDLFKYCPNIRVLGFWFDVSLNKGVFGLKSLKSLILDDLDFFQTERPSMKTDDIEKKAWFSNITHIVVTTILSRHSSTLRLFPNLTHLMLLSSNSQDILRHILRSYPTLKVVVWLLLQITSDETITVIDMNSGPAPKVDDERVVTIDCNFSEQRAKAAKGEVEEDVWVVAERTVEERRKQRPRK</sequence>
<reference evidence="1 2" key="1">
    <citation type="journal article" date="2019" name="Nat. Ecol. Evol.">
        <title>Megaphylogeny resolves global patterns of mushroom evolution.</title>
        <authorList>
            <person name="Varga T."/>
            <person name="Krizsan K."/>
            <person name="Foldi C."/>
            <person name="Dima B."/>
            <person name="Sanchez-Garcia M."/>
            <person name="Sanchez-Ramirez S."/>
            <person name="Szollosi G.J."/>
            <person name="Szarkandi J.G."/>
            <person name="Papp V."/>
            <person name="Albert L."/>
            <person name="Andreopoulos W."/>
            <person name="Angelini C."/>
            <person name="Antonin V."/>
            <person name="Barry K.W."/>
            <person name="Bougher N.L."/>
            <person name="Buchanan P."/>
            <person name="Buyck B."/>
            <person name="Bense V."/>
            <person name="Catcheside P."/>
            <person name="Chovatia M."/>
            <person name="Cooper J."/>
            <person name="Damon W."/>
            <person name="Desjardin D."/>
            <person name="Finy P."/>
            <person name="Geml J."/>
            <person name="Haridas S."/>
            <person name="Hughes K."/>
            <person name="Justo A."/>
            <person name="Karasinski D."/>
            <person name="Kautmanova I."/>
            <person name="Kiss B."/>
            <person name="Kocsube S."/>
            <person name="Kotiranta H."/>
            <person name="LaButti K.M."/>
            <person name="Lechner B.E."/>
            <person name="Liimatainen K."/>
            <person name="Lipzen A."/>
            <person name="Lukacs Z."/>
            <person name="Mihaltcheva S."/>
            <person name="Morgado L.N."/>
            <person name="Niskanen T."/>
            <person name="Noordeloos M.E."/>
            <person name="Ohm R.A."/>
            <person name="Ortiz-Santana B."/>
            <person name="Ovrebo C."/>
            <person name="Racz N."/>
            <person name="Riley R."/>
            <person name="Savchenko A."/>
            <person name="Shiryaev A."/>
            <person name="Soop K."/>
            <person name="Spirin V."/>
            <person name="Szebenyi C."/>
            <person name="Tomsovsky M."/>
            <person name="Tulloss R.E."/>
            <person name="Uehling J."/>
            <person name="Grigoriev I.V."/>
            <person name="Vagvolgyi C."/>
            <person name="Papp T."/>
            <person name="Martin F.M."/>
            <person name="Miettinen O."/>
            <person name="Hibbett D.S."/>
            <person name="Nagy L.G."/>
        </authorList>
    </citation>
    <scope>NUCLEOTIDE SEQUENCE [LARGE SCALE GENOMIC DNA]</scope>
    <source>
        <strain evidence="1 2">NL-1719</strain>
    </source>
</reference>
<dbReference type="Proteomes" id="UP000308600">
    <property type="component" value="Unassembled WGS sequence"/>
</dbReference>
<accession>A0ACD3B7Q3</accession>
<gene>
    <name evidence="1" type="ORF">BDN72DRAFT_834204</name>
</gene>